<dbReference type="InterPro" id="IPR010065">
    <property type="entry name" value="AA_ABC_transptr_permease_3TM"/>
</dbReference>
<dbReference type="GO" id="GO:0043190">
    <property type="term" value="C:ATP-binding cassette (ABC) transporter complex"/>
    <property type="evidence" value="ECO:0007669"/>
    <property type="project" value="InterPro"/>
</dbReference>
<feature type="transmembrane region" description="Helical" evidence="8">
    <location>
        <begin position="61"/>
        <end position="82"/>
    </location>
</feature>
<dbReference type="FunFam" id="1.10.3720.10:FF:000006">
    <property type="entry name" value="Glutamate/aspartate ABC transporter, permease protein GltK"/>
    <property type="match status" value="1"/>
</dbReference>
<evidence type="ECO:0000256" key="7">
    <source>
        <dbReference type="ARBA" id="ARBA00023136"/>
    </source>
</evidence>
<comment type="caution">
    <text evidence="10">The sequence shown here is derived from an EMBL/GenBank/DDBJ whole genome shotgun (WGS) entry which is preliminary data.</text>
</comment>
<evidence type="ECO:0000256" key="4">
    <source>
        <dbReference type="ARBA" id="ARBA00022692"/>
    </source>
</evidence>
<feature type="transmembrane region" description="Helical" evidence="8">
    <location>
        <begin position="31"/>
        <end position="49"/>
    </location>
</feature>
<dbReference type="Pfam" id="PF00528">
    <property type="entry name" value="BPD_transp_1"/>
    <property type="match status" value="1"/>
</dbReference>
<dbReference type="PANTHER" id="PTHR30614:SF0">
    <property type="entry name" value="L-CYSTINE TRANSPORT SYSTEM PERMEASE PROTEIN TCYL"/>
    <property type="match status" value="1"/>
</dbReference>
<evidence type="ECO:0000256" key="1">
    <source>
        <dbReference type="ARBA" id="ARBA00004651"/>
    </source>
</evidence>
<accession>A0A920CZN8</accession>
<comment type="subcellular location">
    <subcellularLocation>
        <location evidence="1 8">Cell membrane</location>
        <topology evidence="1 8">Multi-pass membrane protein</topology>
    </subcellularLocation>
</comment>
<dbReference type="PANTHER" id="PTHR30614">
    <property type="entry name" value="MEMBRANE COMPONENT OF AMINO ACID ABC TRANSPORTER"/>
    <property type="match status" value="1"/>
</dbReference>
<dbReference type="AlphaFoldDB" id="A0A920CZN8"/>
<dbReference type="GO" id="GO:0006865">
    <property type="term" value="P:amino acid transport"/>
    <property type="evidence" value="ECO:0007669"/>
    <property type="project" value="UniProtKB-KW"/>
</dbReference>
<dbReference type="PROSITE" id="PS50928">
    <property type="entry name" value="ABC_TM1"/>
    <property type="match status" value="1"/>
</dbReference>
<feature type="transmembrane region" description="Helical" evidence="8">
    <location>
        <begin position="193"/>
        <end position="214"/>
    </location>
</feature>
<evidence type="ECO:0000256" key="3">
    <source>
        <dbReference type="ARBA" id="ARBA00022475"/>
    </source>
</evidence>
<dbReference type="SUPFAM" id="SSF161098">
    <property type="entry name" value="MetI-like"/>
    <property type="match status" value="1"/>
</dbReference>
<feature type="domain" description="ABC transmembrane type-1" evidence="9">
    <location>
        <begin position="23"/>
        <end position="211"/>
    </location>
</feature>
<keyword evidence="2 8" id="KW-0813">Transport</keyword>
<keyword evidence="5" id="KW-0029">Amino-acid transport</keyword>
<dbReference type="RefSeq" id="WP_213517260.1">
    <property type="nucleotide sequence ID" value="NZ_BOSE01000006.1"/>
</dbReference>
<dbReference type="InterPro" id="IPR000515">
    <property type="entry name" value="MetI-like"/>
</dbReference>
<dbReference type="EMBL" id="BOSE01000006">
    <property type="protein sequence ID" value="GIP17678.1"/>
    <property type="molecule type" value="Genomic_DNA"/>
</dbReference>
<evidence type="ECO:0000256" key="2">
    <source>
        <dbReference type="ARBA" id="ARBA00022448"/>
    </source>
</evidence>
<evidence type="ECO:0000256" key="6">
    <source>
        <dbReference type="ARBA" id="ARBA00022989"/>
    </source>
</evidence>
<sequence length="245" mass="27004">MSFLEHVNSIVDYMTSQSFTTAAINTLKLTLLAQLFGVLLGFIIALMKMSKWKALNGAANGYIWFFRGIPVLVQLIFVFNALPQFGIKLSGFECALLALALNEAAYMAEIIRSGLNSVGKGQHRAAHVLGMSRWQAMRYIVLPQAFRVIVPPTGNQFIGMLKTSAMASVVGYMDLLLTAQQAASATFNYIDTLIAAVIYYLVFTALFTMLQGYIERRLDVVKASERKNRKIVANSQLSSESQPAA</sequence>
<dbReference type="Proteomes" id="UP000683139">
    <property type="component" value="Unassembled WGS sequence"/>
</dbReference>
<dbReference type="NCBIfam" id="TIGR01726">
    <property type="entry name" value="HEQRo_perm_3TM"/>
    <property type="match status" value="1"/>
</dbReference>
<dbReference type="GO" id="GO:0022857">
    <property type="term" value="F:transmembrane transporter activity"/>
    <property type="evidence" value="ECO:0007669"/>
    <property type="project" value="InterPro"/>
</dbReference>
<evidence type="ECO:0000256" key="8">
    <source>
        <dbReference type="RuleBase" id="RU363032"/>
    </source>
</evidence>
<dbReference type="InterPro" id="IPR035906">
    <property type="entry name" value="MetI-like_sf"/>
</dbReference>
<keyword evidence="4 8" id="KW-0812">Transmembrane</keyword>
<evidence type="ECO:0000256" key="5">
    <source>
        <dbReference type="ARBA" id="ARBA00022970"/>
    </source>
</evidence>
<keyword evidence="6 8" id="KW-1133">Transmembrane helix</keyword>
<gene>
    <name evidence="10" type="ORF">J40TS1_33200</name>
</gene>
<keyword evidence="7 8" id="KW-0472">Membrane</keyword>
<keyword evidence="3" id="KW-1003">Cell membrane</keyword>
<evidence type="ECO:0000313" key="11">
    <source>
        <dbReference type="Proteomes" id="UP000683139"/>
    </source>
</evidence>
<dbReference type="Gene3D" id="1.10.3720.10">
    <property type="entry name" value="MetI-like"/>
    <property type="match status" value="1"/>
</dbReference>
<dbReference type="InterPro" id="IPR043429">
    <property type="entry name" value="ArtM/GltK/GlnP/TcyL/YhdX-like"/>
</dbReference>
<protein>
    <submittedName>
        <fullName evidence="10">Amino acid ABC transporter</fullName>
    </submittedName>
</protein>
<organism evidence="10 11">
    <name type="scientific">Paenibacillus montaniterrae</name>
    <dbReference type="NCBI Taxonomy" id="429341"/>
    <lineage>
        <taxon>Bacteria</taxon>
        <taxon>Bacillati</taxon>
        <taxon>Bacillota</taxon>
        <taxon>Bacilli</taxon>
        <taxon>Bacillales</taxon>
        <taxon>Paenibacillaceae</taxon>
        <taxon>Paenibacillus</taxon>
    </lineage>
</organism>
<keyword evidence="11" id="KW-1185">Reference proteome</keyword>
<proteinExistence type="inferred from homology"/>
<reference evidence="10" key="1">
    <citation type="submission" date="2021-03" db="EMBL/GenBank/DDBJ databases">
        <title>Antimicrobial resistance genes in bacteria isolated from Japanese honey, and their potential for conferring macrolide and lincosamide resistance in the American foulbrood pathogen Paenibacillus larvae.</title>
        <authorList>
            <person name="Okamoto M."/>
            <person name="Kumagai M."/>
            <person name="Kanamori H."/>
            <person name="Takamatsu D."/>
        </authorList>
    </citation>
    <scope>NUCLEOTIDE SEQUENCE</scope>
    <source>
        <strain evidence="10">J40TS1</strain>
    </source>
</reference>
<comment type="similarity">
    <text evidence="8">Belongs to the binding-protein-dependent transport system permease family.</text>
</comment>
<name>A0A920CZN8_9BACL</name>
<evidence type="ECO:0000313" key="10">
    <source>
        <dbReference type="EMBL" id="GIP17678.1"/>
    </source>
</evidence>
<evidence type="ECO:0000259" key="9">
    <source>
        <dbReference type="PROSITE" id="PS50928"/>
    </source>
</evidence>
<dbReference type="CDD" id="cd06261">
    <property type="entry name" value="TM_PBP2"/>
    <property type="match status" value="1"/>
</dbReference>